<dbReference type="InterPro" id="IPR053148">
    <property type="entry name" value="PD-DEXK-like_domain"/>
</dbReference>
<protein>
    <recommendedName>
        <fullName evidence="5">YhcG N-terminal domain-containing protein</fullName>
    </recommendedName>
</protein>
<dbReference type="PANTHER" id="PTHR30547:SF5">
    <property type="entry name" value="NUCLEASE YHCG-RELATED"/>
    <property type="match status" value="1"/>
</dbReference>
<comment type="caution">
    <text evidence="3">The sequence shown here is derived from an EMBL/GenBank/DDBJ whole genome shotgun (WGS) entry which is preliminary data.</text>
</comment>
<dbReference type="Pfam" id="PF17761">
    <property type="entry name" value="DUF1016_N"/>
    <property type="match status" value="1"/>
</dbReference>
<feature type="domain" description="YhcG PDDEXK nuclease" evidence="1">
    <location>
        <begin position="95"/>
        <end position="161"/>
    </location>
</feature>
<reference evidence="3 4" key="1">
    <citation type="submission" date="2018-11" db="EMBL/GenBank/DDBJ databases">
        <title>Genome sequencing and assembly of Clostridium tagluense strain A121.</title>
        <authorList>
            <person name="Murakami T."/>
            <person name="Segawa T."/>
            <person name="Shcherbakova V.A."/>
            <person name="Mori H."/>
            <person name="Yoshimura Y."/>
        </authorList>
    </citation>
    <scope>NUCLEOTIDE SEQUENCE [LARGE SCALE GENOMIC DNA]</scope>
    <source>
        <strain evidence="3 4">A121</strain>
    </source>
</reference>
<dbReference type="PANTHER" id="PTHR30547">
    <property type="entry name" value="UNCHARACTERIZED PROTEIN YHCG-RELATED"/>
    <property type="match status" value="1"/>
</dbReference>
<dbReference type="Proteomes" id="UP000287872">
    <property type="component" value="Unassembled WGS sequence"/>
</dbReference>
<name>A0A401UNE9_9CLOT</name>
<dbReference type="InterPro" id="IPR041527">
    <property type="entry name" value="YhcG_N"/>
</dbReference>
<evidence type="ECO:0000313" key="3">
    <source>
        <dbReference type="EMBL" id="GCD11064.1"/>
    </source>
</evidence>
<dbReference type="InterPro" id="IPR009362">
    <property type="entry name" value="YhcG_C"/>
</dbReference>
<organism evidence="3 4">
    <name type="scientific">Clostridium tagluense</name>
    <dbReference type="NCBI Taxonomy" id="360422"/>
    <lineage>
        <taxon>Bacteria</taxon>
        <taxon>Bacillati</taxon>
        <taxon>Bacillota</taxon>
        <taxon>Clostridia</taxon>
        <taxon>Eubacteriales</taxon>
        <taxon>Clostridiaceae</taxon>
        <taxon>Clostridium</taxon>
    </lineage>
</organism>
<proteinExistence type="predicted"/>
<sequence>MVSFYETFGDFKIVHTLSAQLTWSHIKELISLEDNLKREFYSTMCNTERWSVRTLRERISSMMYERTAISKKPEETILNDFKLLREENKMTPDLFFKDPYVLDFLGLEDTYSEKDLENGILAELEKFILEMGSDFAFLGRQKRITIDDEDYYIDLLFYHRKM</sequence>
<evidence type="ECO:0000259" key="1">
    <source>
        <dbReference type="Pfam" id="PF06250"/>
    </source>
</evidence>
<dbReference type="AlphaFoldDB" id="A0A401UNE9"/>
<accession>A0A401UNE9</accession>
<dbReference type="Pfam" id="PF06250">
    <property type="entry name" value="YhcG_C"/>
    <property type="match status" value="1"/>
</dbReference>
<evidence type="ECO:0000313" key="4">
    <source>
        <dbReference type="Proteomes" id="UP000287872"/>
    </source>
</evidence>
<dbReference type="EMBL" id="BHYK01000014">
    <property type="protein sequence ID" value="GCD11064.1"/>
    <property type="molecule type" value="Genomic_DNA"/>
</dbReference>
<keyword evidence="4" id="KW-1185">Reference proteome</keyword>
<feature type="domain" description="YhcG N-terminal" evidence="2">
    <location>
        <begin position="1"/>
        <end position="66"/>
    </location>
</feature>
<evidence type="ECO:0000259" key="2">
    <source>
        <dbReference type="Pfam" id="PF17761"/>
    </source>
</evidence>
<gene>
    <name evidence="3" type="ORF">Ctaglu_26870</name>
</gene>
<evidence type="ECO:0008006" key="5">
    <source>
        <dbReference type="Google" id="ProtNLM"/>
    </source>
</evidence>